<comment type="caution">
    <text evidence="2">The sequence shown here is derived from an EMBL/GenBank/DDBJ whole genome shotgun (WGS) entry which is preliminary data.</text>
</comment>
<keyword evidence="3" id="KW-1185">Reference proteome</keyword>
<name>A0AAV5WYV6_9BILA</name>
<feature type="non-terminal residue" evidence="2">
    <location>
        <position position="258"/>
    </location>
</feature>
<dbReference type="InterPro" id="IPR024079">
    <property type="entry name" value="MetalloPept_cat_dom_sf"/>
</dbReference>
<dbReference type="GO" id="GO:0016485">
    <property type="term" value="P:protein processing"/>
    <property type="evidence" value="ECO:0007669"/>
    <property type="project" value="TreeGrafter"/>
</dbReference>
<dbReference type="Gene3D" id="3.40.390.10">
    <property type="entry name" value="Collagenase (Catalytic Domain)"/>
    <property type="match status" value="1"/>
</dbReference>
<dbReference type="InterPro" id="IPR000718">
    <property type="entry name" value="Peptidase_M13"/>
</dbReference>
<sequence length="258" mass="30278">MNLDRLRKLLRDLTELYFTEDSRTCGNAKMDFIFRSSHAYLQLIENFSTEEKSILERLSSTPQHNAHYYFNDDVMGLFAPVIYRNYSTNNFFDLEMPALYTILHEFHHSIFRNVYDISDLVQEHLPCIANHYSELCKEFGQGECHGGNKTLSEDAPDVEGLRTAYDMFSSRYSEQEKKKYLKKINVTRDQAFFYSLGMNSCGQKDYTTHSEEDKHSPMLIRLNGMVSLMPEFSRSFQCRKGDRMYTDEETTCYVFGNN</sequence>
<evidence type="ECO:0000259" key="1">
    <source>
        <dbReference type="Pfam" id="PF01431"/>
    </source>
</evidence>
<dbReference type="GO" id="GO:0005886">
    <property type="term" value="C:plasma membrane"/>
    <property type="evidence" value="ECO:0007669"/>
    <property type="project" value="TreeGrafter"/>
</dbReference>
<organism evidence="2 3">
    <name type="scientific">Pristionchus fissidentatus</name>
    <dbReference type="NCBI Taxonomy" id="1538716"/>
    <lineage>
        <taxon>Eukaryota</taxon>
        <taxon>Metazoa</taxon>
        <taxon>Ecdysozoa</taxon>
        <taxon>Nematoda</taxon>
        <taxon>Chromadorea</taxon>
        <taxon>Rhabditida</taxon>
        <taxon>Rhabditina</taxon>
        <taxon>Diplogasteromorpha</taxon>
        <taxon>Diplogasteroidea</taxon>
        <taxon>Neodiplogasteridae</taxon>
        <taxon>Pristionchus</taxon>
    </lineage>
</organism>
<dbReference type="SUPFAM" id="SSF55486">
    <property type="entry name" value="Metalloproteases ('zincins'), catalytic domain"/>
    <property type="match status" value="1"/>
</dbReference>
<dbReference type="InterPro" id="IPR018497">
    <property type="entry name" value="Peptidase_M13_C"/>
</dbReference>
<evidence type="ECO:0000313" key="2">
    <source>
        <dbReference type="EMBL" id="GMT35820.1"/>
    </source>
</evidence>
<dbReference type="Pfam" id="PF01431">
    <property type="entry name" value="Peptidase_M13"/>
    <property type="match status" value="1"/>
</dbReference>
<proteinExistence type="predicted"/>
<dbReference type="EMBL" id="BTSY01000007">
    <property type="protein sequence ID" value="GMT35820.1"/>
    <property type="molecule type" value="Genomic_DNA"/>
</dbReference>
<dbReference type="PROSITE" id="PS51885">
    <property type="entry name" value="NEPRILYSIN"/>
    <property type="match status" value="1"/>
</dbReference>
<dbReference type="Proteomes" id="UP001432322">
    <property type="component" value="Unassembled WGS sequence"/>
</dbReference>
<evidence type="ECO:0000313" key="3">
    <source>
        <dbReference type="Proteomes" id="UP001432322"/>
    </source>
</evidence>
<dbReference type="AlphaFoldDB" id="A0AAV5WYV6"/>
<reference evidence="2" key="1">
    <citation type="submission" date="2023-10" db="EMBL/GenBank/DDBJ databases">
        <title>Genome assembly of Pristionchus species.</title>
        <authorList>
            <person name="Yoshida K."/>
            <person name="Sommer R.J."/>
        </authorList>
    </citation>
    <scope>NUCLEOTIDE SEQUENCE</scope>
    <source>
        <strain evidence="2">RS5133</strain>
    </source>
</reference>
<feature type="domain" description="Peptidase M13 C-terminal" evidence="1">
    <location>
        <begin position="121"/>
        <end position="252"/>
    </location>
</feature>
<protein>
    <recommendedName>
        <fullName evidence="1">Peptidase M13 C-terminal domain-containing protein</fullName>
    </recommendedName>
</protein>
<dbReference type="GO" id="GO:0004222">
    <property type="term" value="F:metalloendopeptidase activity"/>
    <property type="evidence" value="ECO:0007669"/>
    <property type="project" value="InterPro"/>
</dbReference>
<dbReference type="PANTHER" id="PTHR11733:SF208">
    <property type="entry name" value="PEPTIDASE M13 C-TERMINAL DOMAIN-CONTAINING PROTEIN"/>
    <property type="match status" value="1"/>
</dbReference>
<accession>A0AAV5WYV6</accession>
<dbReference type="PANTHER" id="PTHR11733">
    <property type="entry name" value="ZINC METALLOPROTEASE FAMILY M13 NEPRILYSIN-RELATED"/>
    <property type="match status" value="1"/>
</dbReference>
<gene>
    <name evidence="2" type="ORF">PFISCL1PPCAC_27117</name>
</gene>